<evidence type="ECO:0000256" key="4">
    <source>
        <dbReference type="ARBA" id="ARBA00023242"/>
    </source>
</evidence>
<sequence>MGLLQESKSKKRINKDPNNTKWIRDETTFGQRALRSQGWQPGQFLGAQDAPHSQLHTAANASYIRVLLKDDLKGLGFDRAKENEVTGLDVFSDVLSRLNGKSEDDIAGEQMARLAVKTHAFVEAKYGPMRFVRGGLLVGDKVLEEAGSEEKAMESSSNEDSGKKEKKRKAAEVDEDETSAKDTKEKKKRRKEKAASEESESTKSRKDKKAAKSKSKSVDNSDTEPESKEARRARKEAKKARKEEKRLKKEKKKAKKAAAADSSSSSSESEADDSATGTSTPATGTSTPRVSRNFSRSKYIASKKMAVLDSKALAQIFMVKT</sequence>
<evidence type="ECO:0000259" key="9">
    <source>
        <dbReference type="PROSITE" id="PS50174"/>
    </source>
</evidence>
<protein>
    <recommendedName>
        <fullName evidence="6">PinX1-related protein 1</fullName>
    </recommendedName>
</protein>
<comment type="subcellular location">
    <subcellularLocation>
        <location evidence="1">Nucleus</location>
        <location evidence="1">Nucleolus</location>
    </subcellularLocation>
</comment>
<evidence type="ECO:0000256" key="7">
    <source>
        <dbReference type="ARBA" id="ARBA00043878"/>
    </source>
</evidence>
<feature type="domain" description="G-patch" evidence="9">
    <location>
        <begin position="26"/>
        <end position="80"/>
    </location>
</feature>
<evidence type="ECO:0000256" key="5">
    <source>
        <dbReference type="ARBA" id="ARBA00038007"/>
    </source>
</evidence>
<dbReference type="STRING" id="1531966.A0A0A1TL86"/>
<dbReference type="EMBL" id="CDHN01000003">
    <property type="protein sequence ID" value="CEJ90742.1"/>
    <property type="molecule type" value="Genomic_DNA"/>
</dbReference>
<keyword evidence="11" id="KW-1185">Reference proteome</keyword>
<dbReference type="InterPro" id="IPR000467">
    <property type="entry name" value="G_patch_dom"/>
</dbReference>
<dbReference type="AlphaFoldDB" id="A0A0A1TL86"/>
<dbReference type="HOGENOM" id="CLU_052839_0_0_1"/>
<keyword evidence="4" id="KW-0539">Nucleus</keyword>
<evidence type="ECO:0000313" key="10">
    <source>
        <dbReference type="EMBL" id="CEJ90742.1"/>
    </source>
</evidence>
<comment type="function">
    <text evidence="7">Involved in rRNA-processing at A0, A1 and A2 sites and negatively regulates telomerase.</text>
</comment>
<dbReference type="GO" id="GO:0003676">
    <property type="term" value="F:nucleic acid binding"/>
    <property type="evidence" value="ECO:0007669"/>
    <property type="project" value="InterPro"/>
</dbReference>
<dbReference type="PANTHER" id="PTHR23149:SF31">
    <property type="entry name" value="PROTEIN PXR1"/>
    <property type="match status" value="1"/>
</dbReference>
<dbReference type="PANTHER" id="PTHR23149">
    <property type="entry name" value="G PATCH DOMAIN CONTAINING PROTEIN"/>
    <property type="match status" value="1"/>
</dbReference>
<feature type="compositionally biased region" description="Basic residues" evidence="8">
    <location>
        <begin position="205"/>
        <end position="215"/>
    </location>
</feature>
<feature type="region of interest" description="Disordered" evidence="8">
    <location>
        <begin position="1"/>
        <end position="21"/>
    </location>
</feature>
<evidence type="ECO:0000256" key="6">
    <source>
        <dbReference type="ARBA" id="ARBA00041961"/>
    </source>
</evidence>
<evidence type="ECO:0000256" key="8">
    <source>
        <dbReference type="SAM" id="MobiDB-lite"/>
    </source>
</evidence>
<keyword evidence="3" id="KW-0698">rRNA processing</keyword>
<evidence type="ECO:0000256" key="1">
    <source>
        <dbReference type="ARBA" id="ARBA00004604"/>
    </source>
</evidence>
<dbReference type="InterPro" id="IPR050656">
    <property type="entry name" value="PINX1"/>
</dbReference>
<dbReference type="OrthoDB" id="29523at2759"/>
<gene>
    <name evidence="10" type="ORF">VHEMI06503</name>
</gene>
<dbReference type="PROSITE" id="PS50174">
    <property type="entry name" value="G_PATCH"/>
    <property type="match status" value="1"/>
</dbReference>
<dbReference type="Proteomes" id="UP000039046">
    <property type="component" value="Unassembled WGS sequence"/>
</dbReference>
<organism evidence="10 11">
    <name type="scientific">[Torrubiella] hemipterigena</name>
    <dbReference type="NCBI Taxonomy" id="1531966"/>
    <lineage>
        <taxon>Eukaryota</taxon>
        <taxon>Fungi</taxon>
        <taxon>Dikarya</taxon>
        <taxon>Ascomycota</taxon>
        <taxon>Pezizomycotina</taxon>
        <taxon>Sordariomycetes</taxon>
        <taxon>Hypocreomycetidae</taxon>
        <taxon>Hypocreales</taxon>
        <taxon>Clavicipitaceae</taxon>
        <taxon>Clavicipitaceae incertae sedis</taxon>
        <taxon>'Torrubiella' clade</taxon>
    </lineage>
</organism>
<evidence type="ECO:0000313" key="11">
    <source>
        <dbReference type="Proteomes" id="UP000039046"/>
    </source>
</evidence>
<keyword evidence="2" id="KW-0690">Ribosome biogenesis</keyword>
<name>A0A0A1TL86_9HYPO</name>
<reference evidence="10 11" key="1">
    <citation type="journal article" date="2015" name="Genome Announc.">
        <title>Draft Genome Sequence and Gene Annotation of the Entomopathogenic Fungus Verticillium hemipterigenum.</title>
        <authorList>
            <person name="Horn F."/>
            <person name="Habel A."/>
            <person name="Scharf D.H."/>
            <person name="Dworschak J."/>
            <person name="Brakhage A.A."/>
            <person name="Guthke R."/>
            <person name="Hertweck C."/>
            <person name="Linde J."/>
        </authorList>
    </citation>
    <scope>NUCLEOTIDE SEQUENCE [LARGE SCALE GENOMIC DNA]</scope>
</reference>
<feature type="region of interest" description="Disordered" evidence="8">
    <location>
        <begin position="148"/>
        <end position="293"/>
    </location>
</feature>
<evidence type="ECO:0000256" key="2">
    <source>
        <dbReference type="ARBA" id="ARBA00022517"/>
    </source>
</evidence>
<feature type="compositionally biased region" description="Basic and acidic residues" evidence="8">
    <location>
        <begin position="193"/>
        <end position="204"/>
    </location>
</feature>
<feature type="compositionally biased region" description="Basic residues" evidence="8">
    <location>
        <begin position="231"/>
        <end position="240"/>
    </location>
</feature>
<evidence type="ECO:0000256" key="3">
    <source>
        <dbReference type="ARBA" id="ARBA00022552"/>
    </source>
</evidence>
<proteinExistence type="inferred from homology"/>
<accession>A0A0A1TL86</accession>
<dbReference type="GO" id="GO:0006364">
    <property type="term" value="P:rRNA processing"/>
    <property type="evidence" value="ECO:0007669"/>
    <property type="project" value="UniProtKB-KW"/>
</dbReference>
<dbReference type="GO" id="GO:0005730">
    <property type="term" value="C:nucleolus"/>
    <property type="evidence" value="ECO:0007669"/>
    <property type="project" value="UniProtKB-SubCell"/>
</dbReference>
<comment type="similarity">
    <text evidence="5">Belongs to the PINX1 family.</text>
</comment>
<feature type="compositionally biased region" description="Low complexity" evidence="8">
    <location>
        <begin position="257"/>
        <end position="288"/>
    </location>
</feature>